<dbReference type="GO" id="GO:0006312">
    <property type="term" value="P:mitotic recombination"/>
    <property type="evidence" value="ECO:0007669"/>
    <property type="project" value="TreeGrafter"/>
</dbReference>
<dbReference type="SMART" id="SM00533">
    <property type="entry name" value="MUTSd"/>
    <property type="match status" value="1"/>
</dbReference>
<dbReference type="GeneID" id="117563962"/>
<dbReference type="GO" id="GO:0006298">
    <property type="term" value="P:mismatch repair"/>
    <property type="evidence" value="ECO:0007669"/>
    <property type="project" value="InterPro"/>
</dbReference>
<gene>
    <name evidence="13" type="primary">LOC117563962</name>
</gene>
<dbReference type="InterPro" id="IPR016151">
    <property type="entry name" value="DNA_mismatch_repair_MutS_N"/>
</dbReference>
<dbReference type="FunFam" id="3.40.50.300:FF:001115">
    <property type="entry name" value="DNA mismatch repair protein MSH2"/>
    <property type="match status" value="1"/>
</dbReference>
<dbReference type="Pfam" id="PF00488">
    <property type="entry name" value="MutS_V"/>
    <property type="match status" value="1"/>
</dbReference>
<dbReference type="PROSITE" id="PS00486">
    <property type="entry name" value="DNA_MISMATCH_REPAIR_2"/>
    <property type="match status" value="1"/>
</dbReference>
<evidence type="ECO:0000256" key="3">
    <source>
        <dbReference type="ARBA" id="ARBA00022741"/>
    </source>
</evidence>
<dbReference type="Pfam" id="PF05192">
    <property type="entry name" value="MutS_III"/>
    <property type="match status" value="1"/>
</dbReference>
<dbReference type="Gene3D" id="3.30.420.110">
    <property type="entry name" value="MutS, connector domain"/>
    <property type="match status" value="1"/>
</dbReference>
<dbReference type="GO" id="GO:0032301">
    <property type="term" value="C:MutSalpha complex"/>
    <property type="evidence" value="ECO:0007669"/>
    <property type="project" value="TreeGrafter"/>
</dbReference>
<dbReference type="PANTHER" id="PTHR11361">
    <property type="entry name" value="DNA MISMATCH REPAIR PROTEIN MUTS FAMILY MEMBER"/>
    <property type="match status" value="1"/>
</dbReference>
<organism evidence="12 13">
    <name type="scientific">Drosophila albomicans</name>
    <name type="common">Fruit fly</name>
    <dbReference type="NCBI Taxonomy" id="7291"/>
    <lineage>
        <taxon>Eukaryota</taxon>
        <taxon>Metazoa</taxon>
        <taxon>Ecdysozoa</taxon>
        <taxon>Arthropoda</taxon>
        <taxon>Hexapoda</taxon>
        <taxon>Insecta</taxon>
        <taxon>Pterygota</taxon>
        <taxon>Neoptera</taxon>
        <taxon>Endopterygota</taxon>
        <taxon>Diptera</taxon>
        <taxon>Brachycera</taxon>
        <taxon>Muscomorpha</taxon>
        <taxon>Ephydroidea</taxon>
        <taxon>Drosophilidae</taxon>
        <taxon>Drosophila</taxon>
    </lineage>
</organism>
<dbReference type="GO" id="GO:0043570">
    <property type="term" value="P:maintenance of DNA repeat elements"/>
    <property type="evidence" value="ECO:0007669"/>
    <property type="project" value="UniProtKB-ARBA"/>
</dbReference>
<dbReference type="Pfam" id="PF01624">
    <property type="entry name" value="MutS_I"/>
    <property type="match status" value="1"/>
</dbReference>
<keyword evidence="6 9" id="KW-0238">DNA-binding</keyword>
<comment type="subcellular location">
    <subcellularLocation>
        <location evidence="1">Nucleus</location>
    </subcellularLocation>
</comment>
<keyword evidence="5" id="KW-0067">ATP-binding</keyword>
<dbReference type="Proteomes" id="UP000515160">
    <property type="component" value="Chromosome 2L"/>
</dbReference>
<keyword evidence="8" id="KW-0539">Nucleus</keyword>
<evidence type="ECO:0000256" key="10">
    <source>
        <dbReference type="SAM" id="Coils"/>
    </source>
</evidence>
<dbReference type="InterPro" id="IPR000432">
    <property type="entry name" value="DNA_mismatch_repair_MutS_C"/>
</dbReference>
<keyword evidence="12" id="KW-1185">Reference proteome</keyword>
<evidence type="ECO:0000256" key="4">
    <source>
        <dbReference type="ARBA" id="ARBA00022763"/>
    </source>
</evidence>
<dbReference type="InterPro" id="IPR007696">
    <property type="entry name" value="DNA_mismatch_repair_MutS_core"/>
</dbReference>
<feature type="domain" description="DNA mismatch repair proteins mutS family" evidence="11">
    <location>
        <begin position="743"/>
        <end position="759"/>
    </location>
</feature>
<evidence type="ECO:0000259" key="11">
    <source>
        <dbReference type="PROSITE" id="PS00486"/>
    </source>
</evidence>
<dbReference type="InterPro" id="IPR007861">
    <property type="entry name" value="DNA_mismatch_repair_MutS_clamp"/>
</dbReference>
<feature type="coiled-coil region" evidence="10">
    <location>
        <begin position="479"/>
        <end position="506"/>
    </location>
</feature>
<reference evidence="13" key="1">
    <citation type="submission" date="2025-08" db="UniProtKB">
        <authorList>
            <consortium name="RefSeq"/>
        </authorList>
    </citation>
    <scope>IDENTIFICATION</scope>
    <source>
        <strain evidence="13">15112-1751.03</strain>
        <tissue evidence="13">Whole Adult</tissue>
    </source>
</reference>
<dbReference type="InterPro" id="IPR007860">
    <property type="entry name" value="DNA_mmatch_repair_MutS_con_dom"/>
</dbReference>
<keyword evidence="3 9" id="KW-0547">Nucleotide-binding</keyword>
<dbReference type="InterPro" id="IPR045076">
    <property type="entry name" value="MutS"/>
</dbReference>
<dbReference type="SUPFAM" id="SSF52540">
    <property type="entry name" value="P-loop containing nucleoside triphosphate hydrolases"/>
    <property type="match status" value="1"/>
</dbReference>
<keyword evidence="7 9" id="KW-0234">DNA repair</keyword>
<dbReference type="Pfam" id="PF05188">
    <property type="entry name" value="MutS_II"/>
    <property type="match status" value="1"/>
</dbReference>
<dbReference type="PANTHER" id="PTHR11361:SF35">
    <property type="entry name" value="DNA MISMATCH REPAIR PROTEIN MSH2"/>
    <property type="match status" value="1"/>
</dbReference>
<comment type="similarity">
    <text evidence="2 9">Belongs to the DNA mismatch repair MutS family.</text>
</comment>
<evidence type="ECO:0000256" key="2">
    <source>
        <dbReference type="ARBA" id="ARBA00006271"/>
    </source>
</evidence>
<evidence type="ECO:0000313" key="13">
    <source>
        <dbReference type="RefSeq" id="XP_034098429.2"/>
    </source>
</evidence>
<comment type="function">
    <text evidence="9">Component of the post-replicative DNA mismatch repair system (MMR).</text>
</comment>
<dbReference type="OrthoDB" id="295033at2759"/>
<dbReference type="InterPro" id="IPR007695">
    <property type="entry name" value="DNA_mismatch_repair_MutS-lik_N"/>
</dbReference>
<dbReference type="Pfam" id="PF05190">
    <property type="entry name" value="MutS_IV"/>
    <property type="match status" value="1"/>
</dbReference>
<dbReference type="InterPro" id="IPR027417">
    <property type="entry name" value="P-loop_NTPase"/>
</dbReference>
<dbReference type="SMART" id="SM00534">
    <property type="entry name" value="MUTSac"/>
    <property type="match status" value="1"/>
</dbReference>
<keyword evidence="10" id="KW-0175">Coiled coil</keyword>
<dbReference type="CTD" id="34842"/>
<dbReference type="RefSeq" id="XP_034098429.2">
    <property type="nucleotide sequence ID" value="XM_034242538.2"/>
</dbReference>
<dbReference type="GO" id="GO:0005524">
    <property type="term" value="F:ATP binding"/>
    <property type="evidence" value="ECO:0007669"/>
    <property type="project" value="UniProtKB-KW"/>
</dbReference>
<evidence type="ECO:0000313" key="12">
    <source>
        <dbReference type="Proteomes" id="UP000515160"/>
    </source>
</evidence>
<evidence type="ECO:0000256" key="9">
    <source>
        <dbReference type="RuleBase" id="RU003756"/>
    </source>
</evidence>
<proteinExistence type="inferred from homology"/>
<dbReference type="PIRSF" id="PIRSF005813">
    <property type="entry name" value="MSH2"/>
    <property type="match status" value="1"/>
</dbReference>
<dbReference type="Gene3D" id="1.10.1420.10">
    <property type="match status" value="2"/>
</dbReference>
<keyword evidence="4 9" id="KW-0227">DNA damage</keyword>
<dbReference type="GO" id="GO:0140664">
    <property type="term" value="F:ATP-dependent DNA damage sensor activity"/>
    <property type="evidence" value="ECO:0007669"/>
    <property type="project" value="InterPro"/>
</dbReference>
<evidence type="ECO:0000256" key="1">
    <source>
        <dbReference type="ARBA" id="ARBA00004123"/>
    </source>
</evidence>
<dbReference type="InterPro" id="IPR036187">
    <property type="entry name" value="DNA_mismatch_repair_MutS_sf"/>
</dbReference>
<dbReference type="InterPro" id="IPR036678">
    <property type="entry name" value="MutS_con_dom_sf"/>
</dbReference>
<dbReference type="InterPro" id="IPR011184">
    <property type="entry name" value="DNA_mismatch_repair_Msh2"/>
</dbReference>
<dbReference type="Gene3D" id="3.40.50.300">
    <property type="entry name" value="P-loop containing nucleotide triphosphate hydrolases"/>
    <property type="match status" value="1"/>
</dbReference>
<dbReference type="AlphaFoldDB" id="A0A6P8W4N6"/>
<accession>A0A6P8W4N6</accession>
<evidence type="ECO:0000256" key="5">
    <source>
        <dbReference type="ARBA" id="ARBA00022840"/>
    </source>
</evidence>
<dbReference type="FunFam" id="3.30.420.110:FF:000002">
    <property type="entry name" value="DNA mismatch repair protein"/>
    <property type="match status" value="1"/>
</dbReference>
<name>A0A6P8W4N6_DROAB</name>
<dbReference type="FunFam" id="1.10.1420.10:FF:000034">
    <property type="entry name" value="DNA mismatch repair protein msh2"/>
    <property type="match status" value="1"/>
</dbReference>
<dbReference type="SUPFAM" id="SSF48334">
    <property type="entry name" value="DNA repair protein MutS, domain III"/>
    <property type="match status" value="1"/>
</dbReference>
<sequence length="919" mass="103420">MEGKSIVSRQEPVLHLDTNARRNFIKFHNKLGEKPNSTVRFFDQTDCYTVHGNGDCEQVAKIVYKSTAYVHLLLPDDKKETLQYVAMSKSNFDLAVRELLLVRNLRVEVYVKRSFDWHLEYSGSPGNLLQFEDILFSNKEVLVGNSIIALQLKVEAGTKRRVGVAAVEQNDCTFQLLEFVDDDFFTELEATVVLLGPKECLLPSAEGEYAAVKALLERNGVMITVPKKESVANRNDLLQDLNRLLRFAKGQQEDANGLKELQLQLASEALRVAIKYLDLVNDAGNLGHYELKQLDLKRFVHLDAAAVAALNIMPKPGTHPSMPSYRWQSILGVLDHCRTPQGHRLMAQWVKQPLRSCEILNDRHNIVQCLLESPHTLDMLSLDYLKRIPDILMLTKKLMRRKATLQDLFRIYQVILRTPKILQLLIELDNSTVQSVLCAPFKSFLEDLTGLKQMVEQVVDFEAIEKGEYLVKGSFDSRLMELQQTMAELYKKMERLQSKCNEELELDGKLLKLENVAKLGYHFRITLKDDSVLRKNKNYRIVDVIKGGVRFTSDKLEGYADEFASCRTRYEEQQQSIVEEIIQVAVGYAAPLTSLNNELAQLDCLVSFANAARSAPTPYVRPKMLPEGAGQLQLDDVRHPCLELQEHVSFIANSVEFKKDKCNMFIITGPNMGGKSTYIRSVGTAVLMAHVGAFVPCSLATISMVDSILGRVGASDNIIKGLSTFMVEMIETSGIIRTATDKSLVIIDELGRGTSTYEGCGIAWSIAEHLAKQTKCFTLFATHFHEITKLAETLSTVKNCHMAAVADADNFTLLYQVRPGVMEKSFGIQVARLANFPEHVVQNAQEVYNEFEDEHADKQNQTDKDLLDKIQVAIEQLSTAGNNTEINVEDLTTLVAQFAKDIKQLDSDYFKSVLSTTEA</sequence>
<evidence type="ECO:0000256" key="8">
    <source>
        <dbReference type="ARBA" id="ARBA00023242"/>
    </source>
</evidence>
<evidence type="ECO:0000256" key="6">
    <source>
        <dbReference type="ARBA" id="ARBA00023125"/>
    </source>
</evidence>
<evidence type="ECO:0000256" key="7">
    <source>
        <dbReference type="ARBA" id="ARBA00023204"/>
    </source>
</evidence>
<dbReference type="GO" id="GO:0030983">
    <property type="term" value="F:mismatched DNA binding"/>
    <property type="evidence" value="ECO:0007669"/>
    <property type="project" value="InterPro"/>
</dbReference>
<dbReference type="Gene3D" id="3.40.1170.10">
    <property type="entry name" value="DNA repair protein MutS, domain I"/>
    <property type="match status" value="1"/>
</dbReference>
<protein>
    <submittedName>
        <fullName evidence="13">DNA mismatch repair protein spellchecker 1</fullName>
    </submittedName>
</protein>